<keyword evidence="5" id="KW-0677">Repeat</keyword>
<evidence type="ECO:0000256" key="9">
    <source>
        <dbReference type="ARBA" id="ARBA00023136"/>
    </source>
</evidence>
<dbReference type="InterPro" id="IPR026082">
    <property type="entry name" value="ABCA"/>
</dbReference>
<keyword evidence="3" id="KW-0813">Transport</keyword>
<accession>A0A484G023</accession>
<keyword evidence="6" id="KW-0547">Nucleotide-binding</keyword>
<evidence type="ECO:0000256" key="10">
    <source>
        <dbReference type="SAM" id="Phobius"/>
    </source>
</evidence>
<dbReference type="STRING" id="1213857.A0A484G023"/>
<proteinExistence type="inferred from homology"/>
<evidence type="ECO:0000313" key="13">
    <source>
        <dbReference type="Proteomes" id="UP000014480"/>
    </source>
</evidence>
<keyword evidence="9 10" id="KW-0472">Membrane</keyword>
<evidence type="ECO:0000256" key="1">
    <source>
        <dbReference type="ARBA" id="ARBA00004141"/>
    </source>
</evidence>
<feature type="transmembrane region" description="Helical" evidence="10">
    <location>
        <begin position="392"/>
        <end position="415"/>
    </location>
</feature>
<protein>
    <submittedName>
        <fullName evidence="12">Retinal-specific ATP-binding cassette transporter</fullName>
    </submittedName>
</protein>
<dbReference type="InterPro" id="IPR003593">
    <property type="entry name" value="AAA+_ATPase"/>
</dbReference>
<dbReference type="SMART" id="SM00382">
    <property type="entry name" value="AAA"/>
    <property type="match status" value="2"/>
</dbReference>
<dbReference type="EMBL" id="AMCV02000006">
    <property type="protein sequence ID" value="TDZ23144.1"/>
    <property type="molecule type" value="Genomic_DNA"/>
</dbReference>
<dbReference type="Proteomes" id="UP000014480">
    <property type="component" value="Unassembled WGS sequence"/>
</dbReference>
<keyword evidence="8 10" id="KW-1133">Transmembrane helix</keyword>
<keyword evidence="7 12" id="KW-0067">ATP-binding</keyword>
<dbReference type="CDD" id="cd03263">
    <property type="entry name" value="ABC_subfamily_A"/>
    <property type="match status" value="2"/>
</dbReference>
<dbReference type="Pfam" id="PF00005">
    <property type="entry name" value="ABC_tran"/>
    <property type="match status" value="2"/>
</dbReference>
<dbReference type="GO" id="GO:0016020">
    <property type="term" value="C:membrane"/>
    <property type="evidence" value="ECO:0007669"/>
    <property type="project" value="UniProtKB-SubCell"/>
</dbReference>
<dbReference type="GO" id="GO:0016887">
    <property type="term" value="F:ATP hydrolysis activity"/>
    <property type="evidence" value="ECO:0007669"/>
    <property type="project" value="InterPro"/>
</dbReference>
<feature type="domain" description="ABC transporter" evidence="11">
    <location>
        <begin position="1259"/>
        <end position="1483"/>
    </location>
</feature>
<dbReference type="PANTHER" id="PTHR19229">
    <property type="entry name" value="ATP-BINDING CASSETTE TRANSPORTER SUBFAMILY A ABCA"/>
    <property type="match status" value="1"/>
</dbReference>
<feature type="transmembrane region" description="Helical" evidence="10">
    <location>
        <begin position="1003"/>
        <end position="1026"/>
    </location>
</feature>
<dbReference type="InterPro" id="IPR027417">
    <property type="entry name" value="P-loop_NTPase"/>
</dbReference>
<feature type="transmembrane region" description="Helical" evidence="10">
    <location>
        <begin position="1144"/>
        <end position="1168"/>
    </location>
</feature>
<evidence type="ECO:0000259" key="11">
    <source>
        <dbReference type="PROSITE" id="PS50893"/>
    </source>
</evidence>
<reference evidence="13" key="1">
    <citation type="journal article" date="2013" name="New Phytol.">
        <title>Comparative genomic and transcriptomic analyses reveal the hemibiotrophic stage shift of Colletotrichum fungi.</title>
        <authorList>
            <person name="Gan P."/>
            <person name="Ikeda K."/>
            <person name="Irieda H."/>
            <person name="Narusaka M."/>
            <person name="O'Connell R.J."/>
            <person name="Narusaka Y."/>
            <person name="Takano Y."/>
            <person name="Kubo Y."/>
            <person name="Shirasu K."/>
        </authorList>
    </citation>
    <scope>NUCLEOTIDE SEQUENCE [LARGE SCALE GENOMIC DNA]</scope>
    <source>
        <strain evidence="13">104-T / ATCC 96160 / CBS 514.97 / LARS 414 / MAFF 240422</strain>
    </source>
</reference>
<feature type="transmembrane region" description="Helical" evidence="10">
    <location>
        <begin position="259"/>
        <end position="276"/>
    </location>
</feature>
<comment type="similarity">
    <text evidence="2">Belongs to the ABC transporter superfamily. ABCA family.</text>
</comment>
<keyword evidence="13" id="KW-1185">Reference proteome</keyword>
<feature type="transmembrane region" description="Helical" evidence="10">
    <location>
        <begin position="366"/>
        <end position="386"/>
    </location>
</feature>
<dbReference type="OrthoDB" id="8061355at2759"/>
<feature type="transmembrane region" description="Helical" evidence="10">
    <location>
        <begin position="1046"/>
        <end position="1070"/>
    </location>
</feature>
<comment type="caution">
    <text evidence="12">The sequence shown here is derived from an EMBL/GenBank/DDBJ whole genome shotgun (WGS) entry which is preliminary data.</text>
</comment>
<dbReference type="Gene3D" id="3.40.50.300">
    <property type="entry name" value="P-loop containing nucleotide triphosphate hydrolases"/>
    <property type="match status" value="2"/>
</dbReference>
<dbReference type="GO" id="GO:0005524">
    <property type="term" value="F:ATP binding"/>
    <property type="evidence" value="ECO:0007669"/>
    <property type="project" value="UniProtKB-KW"/>
</dbReference>
<evidence type="ECO:0000256" key="7">
    <source>
        <dbReference type="ARBA" id="ARBA00022840"/>
    </source>
</evidence>
<dbReference type="PANTHER" id="PTHR19229:SF36">
    <property type="entry name" value="ATP-BINDING CASSETTE SUB-FAMILY A MEMBER 2"/>
    <property type="match status" value="1"/>
</dbReference>
<dbReference type="FunFam" id="3.40.50.300:FF:000335">
    <property type="entry name" value="ATP binding cassette subfamily A member 5"/>
    <property type="match status" value="1"/>
</dbReference>
<dbReference type="GO" id="GO:0005319">
    <property type="term" value="F:lipid transporter activity"/>
    <property type="evidence" value="ECO:0007669"/>
    <property type="project" value="TreeGrafter"/>
</dbReference>
<evidence type="ECO:0000313" key="12">
    <source>
        <dbReference type="EMBL" id="TDZ23144.1"/>
    </source>
</evidence>
<feature type="transmembrane region" description="Helical" evidence="10">
    <location>
        <begin position="337"/>
        <end position="359"/>
    </location>
</feature>
<gene>
    <name evidence="12" type="primary">Abca4</name>
    <name evidence="12" type="ORF">Cob_v003618</name>
</gene>
<name>A0A484G023_COLOR</name>
<dbReference type="PROSITE" id="PS00211">
    <property type="entry name" value="ABC_TRANSPORTER_1"/>
    <property type="match status" value="2"/>
</dbReference>
<evidence type="ECO:0000256" key="4">
    <source>
        <dbReference type="ARBA" id="ARBA00022692"/>
    </source>
</evidence>
<feature type="transmembrane region" description="Helical" evidence="10">
    <location>
        <begin position="448"/>
        <end position="473"/>
    </location>
</feature>
<sequence length="1605" mass="175353">MHLLSYMPGHTTCVPRRYLHPSTFRIQTKMKSPIVLPPAGQLYALAYKTFLIAIGRHPFEFFIKAYVFPIALVALLAHIPVFTSTTSVNGVSSPAPVRSLANTITNKPLIIVRPPGLGPDVDKVIAGITSSLPPNKVKYLGSDTELTSECVANLRGVSKCHASVTFLDSPQTNAQTNFLSGAHHWRYAIRTDPSVSGDPYNVLTHNGDLEALVLPLQVAVENAMTNSTIVPSFVLFSETSQEDLLEHFRADAQNAIATFYGWAFIVSFLQQVFYLSKHMSKERDSGISQLIDAMGGSATARVLSYLAVFNTAYFPCWIVNGVLLWRFLWITTSPAIVIGWQVLLGLAVSSSTVFAASFFRKAHTAPIYITGAFLLLSVASLSYANGEATTSGAAILALLFPSSNHTFFIQFLCFWERVLRPANLNEIPPPKVKGISGLLKGSPDGRTAILDGATLFSLLAVAIIVYPLLAILVEHLMHGISYRGRHFSGQEEAGKSAVVEVRDLKKVFTSSKLFGWWKKRSFTAVDGVHFEGHRGQILCLVGPNGSGKTTTLQMMAGLLTPTEGSVAFNASASQLGICPQRNTLWSELTVSEHVYIWNRIKGGEDDKEALDRLIAGCDLAQKAEFFSKTLSGGQMRKLQLACMFVADSSVCLIDECTSGLDPLSRRVIWDILLEQRSRRSIVYTTHFLDEVEVLADHITILSKGHVQCDGATTALKQLHGGGYKVSAPYSQGSLHASYPYEVVRDEIVYTTPDSASAARLTSQLAAAGVTGVTVAGPQVEDVFLNVVDDVALDEKVDATLPDLDLTPGKFASFFSQVKTMLWKRLLILKSFWWPYIYVLALPIALTPSLSNGVQLHKPPVCANIDPTPFDDPSFSFFYSPGAAKNSGLLLGGPPAVNASLFNLMDRNASIKGFFNMSYYNDWIRTTTTLDEFMTYINVNKTLVEPGGIFMESNTTTPIIASRPSITGGLKVFNAYSQMRSGIEITASYGNIGRKRPQSLSDGLSYALLFGLIQAIYPAAFALYPSIEKANNVRSVGYANGVRRAPLWVAYAMFDFVFVFVIALATTAIAAQTVPFWTGSAWNMFPILALYGLVSLLFSYIMSILFTSGPAAFLATASSNIFMLLVVALTTTLSKSQLTANEIDGVMTATAFALNLFFPIGNVFRAAAFGLDVNDISCKSGGIIPSASIYAYGGQILYLVIQAGVLLGTLIWLERDHSPPTVSWIRHESAEEDSEKVDHLRSLDGKKETIRVEESRDDPLRVVHLTKKFKNNLAVDDVTLGIQSGEVLALLGPNGAGKSTLINLIRGELKPDRGHTYLCGEDAKKASAQRHLGVCPQHDAIDLLTTREHLAFFAKIKGVPDVERNVETLMEKLGLSPYANRAAAKLSGGNKRKLCLAIALMGTPPVLVLDEPTSAMDAVAKRAFWKVIQKISPDRSLLLTTHSMEEADTLAHRAAVMAKRILTVDTTQALRQKYSNVYYVQILLQSAPVSTEEEMDAARDWVLRTIPGAAMEREVLGGQLRFTVPVSRASPSHSVYSDDKIHAGSGGTDTFPDLIELLERSKVEQGIEYYSVGGSTMERVFMNVMKENNISADVPDAPKKPWWKWK</sequence>
<evidence type="ECO:0000256" key="8">
    <source>
        <dbReference type="ARBA" id="ARBA00022989"/>
    </source>
</evidence>
<dbReference type="PROSITE" id="PS50893">
    <property type="entry name" value="ABC_TRANSPORTER_2"/>
    <property type="match status" value="2"/>
</dbReference>
<evidence type="ECO:0000256" key="3">
    <source>
        <dbReference type="ARBA" id="ARBA00022448"/>
    </source>
</evidence>
<evidence type="ECO:0000256" key="2">
    <source>
        <dbReference type="ARBA" id="ARBA00008869"/>
    </source>
</evidence>
<feature type="domain" description="ABC transporter" evidence="11">
    <location>
        <begin position="499"/>
        <end position="728"/>
    </location>
</feature>
<keyword evidence="4 10" id="KW-0812">Transmembrane</keyword>
<comment type="subcellular location">
    <subcellularLocation>
        <location evidence="1">Membrane</location>
        <topology evidence="1">Multi-pass membrane protein</topology>
    </subcellularLocation>
</comment>
<evidence type="ECO:0000256" key="5">
    <source>
        <dbReference type="ARBA" id="ARBA00022737"/>
    </source>
</evidence>
<evidence type="ECO:0000256" key="6">
    <source>
        <dbReference type="ARBA" id="ARBA00022741"/>
    </source>
</evidence>
<feature type="transmembrane region" description="Helical" evidence="10">
    <location>
        <begin position="302"/>
        <end position="325"/>
    </location>
</feature>
<organism evidence="12 13">
    <name type="scientific">Colletotrichum orbiculare (strain 104-T / ATCC 96160 / CBS 514.97 / LARS 414 / MAFF 240422)</name>
    <name type="common">Cucumber anthracnose fungus</name>
    <name type="synonym">Colletotrichum lagenarium</name>
    <dbReference type="NCBI Taxonomy" id="1213857"/>
    <lineage>
        <taxon>Eukaryota</taxon>
        <taxon>Fungi</taxon>
        <taxon>Dikarya</taxon>
        <taxon>Ascomycota</taxon>
        <taxon>Pezizomycotina</taxon>
        <taxon>Sordariomycetes</taxon>
        <taxon>Hypocreomycetidae</taxon>
        <taxon>Glomerellales</taxon>
        <taxon>Glomerellaceae</taxon>
        <taxon>Colletotrichum</taxon>
        <taxon>Colletotrichum orbiculare species complex</taxon>
    </lineage>
</organism>
<feature type="transmembrane region" description="Helical" evidence="10">
    <location>
        <begin position="1188"/>
        <end position="1212"/>
    </location>
</feature>
<dbReference type="SUPFAM" id="SSF52540">
    <property type="entry name" value="P-loop containing nucleoside triphosphate hydrolases"/>
    <property type="match status" value="2"/>
</dbReference>
<dbReference type="InterPro" id="IPR003439">
    <property type="entry name" value="ABC_transporter-like_ATP-bd"/>
</dbReference>
<dbReference type="InterPro" id="IPR017871">
    <property type="entry name" value="ABC_transporter-like_CS"/>
</dbReference>
<dbReference type="GO" id="GO:0140359">
    <property type="term" value="F:ABC-type transporter activity"/>
    <property type="evidence" value="ECO:0007669"/>
    <property type="project" value="InterPro"/>
</dbReference>
<feature type="transmembrane region" description="Helical" evidence="10">
    <location>
        <begin position="1111"/>
        <end position="1132"/>
    </location>
</feature>
<reference evidence="13" key="2">
    <citation type="journal article" date="2019" name="Mol. Plant Microbe Interact.">
        <title>Genome sequence resources for four phytopathogenic fungi from the Colletotrichum orbiculare species complex.</title>
        <authorList>
            <person name="Gan P."/>
            <person name="Tsushima A."/>
            <person name="Narusaka M."/>
            <person name="Narusaka Y."/>
            <person name="Takano Y."/>
            <person name="Kubo Y."/>
            <person name="Shirasu K."/>
        </authorList>
    </citation>
    <scope>GENOME REANNOTATION</scope>
    <source>
        <strain evidence="13">104-T / ATCC 96160 / CBS 514.97 / LARS 414 / MAFF 240422</strain>
    </source>
</reference>
<feature type="transmembrane region" description="Helical" evidence="10">
    <location>
        <begin position="1082"/>
        <end position="1105"/>
    </location>
</feature>